<evidence type="ECO:0000256" key="4">
    <source>
        <dbReference type="ARBA" id="ARBA00022989"/>
    </source>
</evidence>
<evidence type="ECO:0000256" key="6">
    <source>
        <dbReference type="SAM" id="MobiDB-lite"/>
    </source>
</evidence>
<evidence type="ECO:0000313" key="9">
    <source>
        <dbReference type="Proteomes" id="UP000019487"/>
    </source>
</evidence>
<evidence type="ECO:0000256" key="3">
    <source>
        <dbReference type="ARBA" id="ARBA00022692"/>
    </source>
</evidence>
<name>W9CQ41_SCLBF</name>
<dbReference type="PANTHER" id="PTHR43791:SF103">
    <property type="entry name" value="MAJOR FACILITATOR SUPERFAMILY (MFS) PROFILE DOMAIN-CONTAINING PROTEIN-RELATED"/>
    <property type="match status" value="1"/>
</dbReference>
<feature type="transmembrane region" description="Helical" evidence="7">
    <location>
        <begin position="72"/>
        <end position="90"/>
    </location>
</feature>
<dbReference type="InterPro" id="IPR036259">
    <property type="entry name" value="MFS_trans_sf"/>
</dbReference>
<keyword evidence="9" id="KW-1185">Reference proteome</keyword>
<keyword evidence="2" id="KW-0813">Transport</keyword>
<keyword evidence="5 7" id="KW-0472">Membrane</keyword>
<feature type="transmembrane region" description="Helical" evidence="7">
    <location>
        <begin position="134"/>
        <end position="155"/>
    </location>
</feature>
<dbReference type="GO" id="GO:0022857">
    <property type="term" value="F:transmembrane transporter activity"/>
    <property type="evidence" value="ECO:0007669"/>
    <property type="project" value="InterPro"/>
</dbReference>
<keyword evidence="4 7" id="KW-1133">Transmembrane helix</keyword>
<organism evidence="8 9">
    <name type="scientific">Sclerotinia borealis (strain F-4128)</name>
    <dbReference type="NCBI Taxonomy" id="1432307"/>
    <lineage>
        <taxon>Eukaryota</taxon>
        <taxon>Fungi</taxon>
        <taxon>Dikarya</taxon>
        <taxon>Ascomycota</taxon>
        <taxon>Pezizomycotina</taxon>
        <taxon>Leotiomycetes</taxon>
        <taxon>Helotiales</taxon>
        <taxon>Sclerotiniaceae</taxon>
        <taxon>Sclerotinia</taxon>
    </lineage>
</organism>
<comment type="caution">
    <text evidence="8">The sequence shown here is derived from an EMBL/GenBank/DDBJ whole genome shotgun (WGS) entry which is preliminary data.</text>
</comment>
<dbReference type="GO" id="GO:0016020">
    <property type="term" value="C:membrane"/>
    <property type="evidence" value="ECO:0007669"/>
    <property type="project" value="UniProtKB-SubCell"/>
</dbReference>
<feature type="transmembrane region" description="Helical" evidence="7">
    <location>
        <begin position="175"/>
        <end position="195"/>
    </location>
</feature>
<dbReference type="HOGENOM" id="CLU_470221_0_0_1"/>
<accession>W9CQ41</accession>
<protein>
    <submittedName>
        <fullName evidence="8">Vitamin H transporter</fullName>
    </submittedName>
</protein>
<evidence type="ECO:0000256" key="1">
    <source>
        <dbReference type="ARBA" id="ARBA00004141"/>
    </source>
</evidence>
<dbReference type="AlphaFoldDB" id="W9CQ41"/>
<evidence type="ECO:0000256" key="5">
    <source>
        <dbReference type="ARBA" id="ARBA00023136"/>
    </source>
</evidence>
<evidence type="ECO:0000256" key="2">
    <source>
        <dbReference type="ARBA" id="ARBA00022448"/>
    </source>
</evidence>
<comment type="subcellular location">
    <subcellularLocation>
        <location evidence="1">Membrane</location>
        <topology evidence="1">Multi-pass membrane protein</topology>
    </subcellularLocation>
</comment>
<dbReference type="Gene3D" id="1.20.1250.20">
    <property type="entry name" value="MFS general substrate transporter like domains"/>
    <property type="match status" value="1"/>
</dbReference>
<evidence type="ECO:0000313" key="8">
    <source>
        <dbReference type="EMBL" id="ESZ96739.1"/>
    </source>
</evidence>
<dbReference type="OrthoDB" id="6730379at2759"/>
<dbReference type="SUPFAM" id="SSF103473">
    <property type="entry name" value="MFS general substrate transporter"/>
    <property type="match status" value="1"/>
</dbReference>
<evidence type="ECO:0000256" key="7">
    <source>
        <dbReference type="SAM" id="Phobius"/>
    </source>
</evidence>
<dbReference type="InterPro" id="IPR011701">
    <property type="entry name" value="MFS"/>
</dbReference>
<feature type="transmembrane region" description="Helical" evidence="7">
    <location>
        <begin position="207"/>
        <end position="224"/>
    </location>
</feature>
<dbReference type="Pfam" id="PF07690">
    <property type="entry name" value="MFS_1"/>
    <property type="match status" value="1"/>
</dbReference>
<feature type="region of interest" description="Disordered" evidence="6">
    <location>
        <begin position="235"/>
        <end position="258"/>
    </location>
</feature>
<dbReference type="PANTHER" id="PTHR43791">
    <property type="entry name" value="PERMEASE-RELATED"/>
    <property type="match status" value="1"/>
</dbReference>
<sequence>MSVINGDKDTLKDAFNADLKYSQAERKDAENIEVGELQGQQNSWLGSAFYFGYLIANYPASLGFVEFPLAKYLSVSIVIWAIVLGCHAAANNFVGLCVLRVLLGITESTVSPGFNLLTGIWYKPSEHAWRHGIWFLGNGVANTFGGLFAYGVAHIEVSLRSPMESFLIPLAFGELDTILLGMPNGGFQIAAVIAATYTASKVRKSRLLIIIAGYFFALIGILLVKELLTSNKYGRLTPQDSPRKPPSTPSSSLDTVPATLADRNFSNRPKHQMTIRHKMYMDWENKRRDREQGVYINPEPRHVVDVDEADLTIERFAICHDVLAPYHLLTGGLATLRSFVAPSASKDFPIGISLSLDYMLVVQQNVDSKSLAITDLVPRSSAYITESEDFVTTASIETTQDWKNSPVHCLRKRRDEERGNRNSTWHERQAYGRNNAKALDYPPGTDIDSEQNLLLHFDYQNRLLEVSMNDVGTTITVVEGSFRIVGFGEAKQVASPKELENLGIRLKSLVNGGLSSPTCEPVQLSDFRRIIFSDRFVEGIEPKWVGAVGTAKRAKEYWVDPPVFETEEQIYDFEEGHDEL</sequence>
<dbReference type="Proteomes" id="UP000019487">
    <property type="component" value="Unassembled WGS sequence"/>
</dbReference>
<proteinExistence type="predicted"/>
<feature type="transmembrane region" description="Helical" evidence="7">
    <location>
        <begin position="44"/>
        <end position="65"/>
    </location>
</feature>
<keyword evidence="3 7" id="KW-0812">Transmembrane</keyword>
<gene>
    <name evidence="8" type="ORF">SBOR_2883</name>
</gene>
<dbReference type="EMBL" id="AYSA01000125">
    <property type="protein sequence ID" value="ESZ96739.1"/>
    <property type="molecule type" value="Genomic_DNA"/>
</dbReference>
<reference evidence="8 9" key="1">
    <citation type="journal article" date="2014" name="Genome Announc.">
        <title>Draft genome sequence of Sclerotinia borealis, a psychrophilic plant pathogenic fungus.</title>
        <authorList>
            <person name="Mardanov A.V."/>
            <person name="Beletsky A.V."/>
            <person name="Kadnikov V.V."/>
            <person name="Ignatov A.N."/>
            <person name="Ravin N.V."/>
        </authorList>
    </citation>
    <scope>NUCLEOTIDE SEQUENCE [LARGE SCALE GENOMIC DNA]</scope>
    <source>
        <strain evidence="9">F-4157</strain>
    </source>
</reference>